<dbReference type="RefSeq" id="WP_131893399.1">
    <property type="nucleotide sequence ID" value="NZ_SMKZ01000009.1"/>
</dbReference>
<organism evidence="1 2">
    <name type="scientific">Jiangella asiatica</name>
    <dbReference type="NCBI Taxonomy" id="2530372"/>
    <lineage>
        <taxon>Bacteria</taxon>
        <taxon>Bacillati</taxon>
        <taxon>Actinomycetota</taxon>
        <taxon>Actinomycetes</taxon>
        <taxon>Jiangellales</taxon>
        <taxon>Jiangellaceae</taxon>
        <taxon>Jiangella</taxon>
    </lineage>
</organism>
<comment type="caution">
    <text evidence="1">The sequence shown here is derived from an EMBL/GenBank/DDBJ whole genome shotgun (WGS) entry which is preliminary data.</text>
</comment>
<sequence length="110" mass="12544">MTRQRRAGLLLVMMEPEPGHENDLNRWYDEEHLAERLAVPGITSARRFRALQGGPRYLALYDLDGPDVVASPAYLERKRHPTPWTRRVEAHVTIVRNVYVEITAVPAGEG</sequence>
<dbReference type="SUPFAM" id="SSF54909">
    <property type="entry name" value="Dimeric alpha+beta barrel"/>
    <property type="match status" value="1"/>
</dbReference>
<name>A0A4R5DMB3_9ACTN</name>
<keyword evidence="2" id="KW-1185">Reference proteome</keyword>
<dbReference type="EMBL" id="SMKZ01000009">
    <property type="protein sequence ID" value="TDE11813.1"/>
    <property type="molecule type" value="Genomic_DNA"/>
</dbReference>
<dbReference type="AlphaFoldDB" id="A0A4R5DMB3"/>
<protein>
    <submittedName>
        <fullName evidence="1">Uncharacterized protein</fullName>
    </submittedName>
</protein>
<dbReference type="Proteomes" id="UP000294739">
    <property type="component" value="Unassembled WGS sequence"/>
</dbReference>
<reference evidence="1 2" key="1">
    <citation type="submission" date="2019-03" db="EMBL/GenBank/DDBJ databases">
        <title>Draft genome sequences of novel Actinobacteria.</title>
        <authorList>
            <person name="Sahin N."/>
            <person name="Ay H."/>
            <person name="Saygin H."/>
        </authorList>
    </citation>
    <scope>NUCLEOTIDE SEQUENCE [LARGE SCALE GENOMIC DNA]</scope>
    <source>
        <strain evidence="1 2">5K138</strain>
    </source>
</reference>
<evidence type="ECO:0000313" key="1">
    <source>
        <dbReference type="EMBL" id="TDE11813.1"/>
    </source>
</evidence>
<accession>A0A4R5DMB3</accession>
<proteinExistence type="predicted"/>
<dbReference type="OrthoDB" id="3481501at2"/>
<gene>
    <name evidence="1" type="ORF">E1269_08600</name>
</gene>
<dbReference type="InParanoid" id="A0A4R5DMB3"/>
<dbReference type="InterPro" id="IPR011008">
    <property type="entry name" value="Dimeric_a/b-barrel"/>
</dbReference>
<evidence type="ECO:0000313" key="2">
    <source>
        <dbReference type="Proteomes" id="UP000294739"/>
    </source>
</evidence>